<sequence>MELTKQERALIELVRGLCFEDLLDATEGIRKESEKAAEQAIIASKKGETINSTDFKERAENLLHLADVLGEANKDFRNHICPEEEYMNFAIDIRQNVAERFKTLADLMHDGWEFDKFCDNRDNDGNIYFTLSRPEEMV</sequence>
<evidence type="ECO:0000313" key="1">
    <source>
        <dbReference type="EMBL" id="CAH8249746.1"/>
    </source>
</evidence>
<comment type="caution">
    <text evidence="1">The sequence shown here is derived from an EMBL/GenBank/DDBJ whole genome shotgun (WGS) entry which is preliminary data.</text>
</comment>
<evidence type="ECO:0000313" key="2">
    <source>
        <dbReference type="Proteomes" id="UP001154322"/>
    </source>
</evidence>
<protein>
    <submittedName>
        <fullName evidence="1">Uncharacterized protein</fullName>
    </submittedName>
</protein>
<reference evidence="1" key="1">
    <citation type="submission" date="2022-06" db="EMBL/GenBank/DDBJ databases">
        <authorList>
            <person name="Dietemann V."/>
            <person name="Ory F."/>
            <person name="Dainat B."/>
            <person name="Oberhansli S."/>
        </authorList>
    </citation>
    <scope>NUCLEOTIDE SEQUENCE</scope>
    <source>
        <strain evidence="1">Ena-SAMPLE-TAB-26-04-2022-14:26:32:270-5432</strain>
    </source>
</reference>
<keyword evidence="2" id="KW-1185">Reference proteome</keyword>
<name>A0ABN8UET4_9BACL</name>
<dbReference type="EMBL" id="CALYLO010000019">
    <property type="protein sequence ID" value="CAH8249746.1"/>
    <property type="molecule type" value="Genomic_DNA"/>
</dbReference>
<gene>
    <name evidence="1" type="ORF">WJ0W_006930</name>
</gene>
<accession>A0ABN8UET4</accession>
<dbReference type="RefSeq" id="WP_213428389.1">
    <property type="nucleotide sequence ID" value="NZ_AP031286.1"/>
</dbReference>
<organism evidence="1 2">
    <name type="scientific">Paenibacillus melissococcoides</name>
    <dbReference type="NCBI Taxonomy" id="2912268"/>
    <lineage>
        <taxon>Bacteria</taxon>
        <taxon>Bacillati</taxon>
        <taxon>Bacillota</taxon>
        <taxon>Bacilli</taxon>
        <taxon>Bacillales</taxon>
        <taxon>Paenibacillaceae</taxon>
        <taxon>Paenibacillus</taxon>
    </lineage>
</organism>
<proteinExistence type="predicted"/>
<dbReference type="Proteomes" id="UP001154322">
    <property type="component" value="Unassembled WGS sequence"/>
</dbReference>